<gene>
    <name evidence="5" type="ORF">MG3_01121</name>
</gene>
<dbReference type="PANTHER" id="PTHR10606:SF32">
    <property type="entry name" value="6-PHOSPHOFRUCTO-2-KINASE 1"/>
    <property type="match status" value="1"/>
</dbReference>
<dbReference type="FunFam" id="3.40.50.300:FF:003915">
    <property type="entry name" value="6-phosphofructo-2-kinase"/>
    <property type="match status" value="1"/>
</dbReference>
<name>A0AB34PYG8_CANAX</name>
<keyword evidence="2" id="KW-0067">ATP-binding</keyword>
<dbReference type="PANTHER" id="PTHR10606">
    <property type="entry name" value="6-PHOSPHOFRUCTO-2-KINASE/FRUCTOSE-2,6-BISPHOSPHATASE"/>
    <property type="match status" value="1"/>
</dbReference>
<dbReference type="SUPFAM" id="SSF52540">
    <property type="entry name" value="P-loop containing nucleoside triphosphate hydrolases"/>
    <property type="match status" value="1"/>
</dbReference>
<dbReference type="EMBL" id="AJIX01000009">
    <property type="protein sequence ID" value="KGR16395.1"/>
    <property type="molecule type" value="Genomic_DNA"/>
</dbReference>
<feature type="region of interest" description="Disordered" evidence="3">
    <location>
        <begin position="28"/>
        <end position="49"/>
    </location>
</feature>
<dbReference type="GO" id="GO:0006000">
    <property type="term" value="P:fructose metabolic process"/>
    <property type="evidence" value="ECO:0007669"/>
    <property type="project" value="InterPro"/>
</dbReference>
<dbReference type="GO" id="GO:0005829">
    <property type="term" value="C:cytosol"/>
    <property type="evidence" value="ECO:0007669"/>
    <property type="project" value="TreeGrafter"/>
</dbReference>
<comment type="caution">
    <text evidence="5">The sequence shown here is derived from an EMBL/GenBank/DDBJ whole genome shotgun (WGS) entry which is preliminary data.</text>
</comment>
<dbReference type="Pfam" id="PF01591">
    <property type="entry name" value="6PF2K"/>
    <property type="match status" value="1"/>
</dbReference>
<proteinExistence type="predicted"/>
<dbReference type="GO" id="GO:0005524">
    <property type="term" value="F:ATP binding"/>
    <property type="evidence" value="ECO:0007669"/>
    <property type="project" value="UniProtKB-KW"/>
</dbReference>
<dbReference type="Gene3D" id="3.40.50.300">
    <property type="entry name" value="P-loop containing nucleotide triphosphate hydrolases"/>
    <property type="match status" value="1"/>
</dbReference>
<evidence type="ECO:0000259" key="4">
    <source>
        <dbReference type="Pfam" id="PF01591"/>
    </source>
</evidence>
<dbReference type="SMR" id="A0AB34PYG8"/>
<feature type="domain" description="6-phosphofructo-2-kinase" evidence="4">
    <location>
        <begin position="125"/>
        <end position="333"/>
    </location>
</feature>
<accession>A0AB34PYG8</accession>
<dbReference type="InterPro" id="IPR013079">
    <property type="entry name" value="6Phosfructo_kin"/>
</dbReference>
<evidence type="ECO:0000313" key="5">
    <source>
        <dbReference type="EMBL" id="KGR16395.1"/>
    </source>
</evidence>
<dbReference type="GO" id="GO:0006003">
    <property type="term" value="P:fructose 2,6-bisphosphate metabolic process"/>
    <property type="evidence" value="ECO:0007669"/>
    <property type="project" value="InterPro"/>
</dbReference>
<sequence>MTHTERQKVTFEFFDNTSHQMQRNKLKQLPPLSTDIESSSSPHSPSGADLRFISSSSSINSLFDSVPLYSRTASTTTITPILSRHDSNPGFKNNYHNLLHHPTIQELDFTQTIDLKLRQHQSCTTSAQPKEKLILLLVGLPASGKSTICKQFQEFINENSEYNAQIYNAGDVRRRRSASEFNDAQFFDPNNEQGKKDRELYATITVNNLINDLQSNVIDVGFLDATNTTLERRQRMINLINEQVPNGRIVIFDVQCNNQKLLEYNISGKSENNDYKNKDYTTAINDFKQRAMNYKKIYKPITEEELASYGDKVDMYMKCVNGGQQFEFSHIHHADTWYYKILSDFKSNYKLSEVYRELLGQ</sequence>
<dbReference type="Proteomes" id="UP000030161">
    <property type="component" value="Unassembled WGS sequence"/>
</dbReference>
<evidence type="ECO:0000256" key="2">
    <source>
        <dbReference type="ARBA" id="ARBA00022840"/>
    </source>
</evidence>
<reference evidence="5 6" key="1">
    <citation type="submission" date="2013-12" db="EMBL/GenBank/DDBJ databases">
        <title>The Genome Sequence of Candida albicans P78048.</title>
        <authorList>
            <consortium name="The Broad Institute Genome Sequencing Platform"/>
            <consortium name="The Broad Institute Genome Sequencing Center for Infectious Disease"/>
            <person name="Cuomo C."/>
            <person name="Bennett R."/>
            <person name="Hirakawa M."/>
            <person name="Noverr M."/>
            <person name="Mitchell A."/>
            <person name="Young S.K."/>
            <person name="Zeng Q."/>
            <person name="Gargeya S."/>
            <person name="Fitzgerald M."/>
            <person name="Abouelleil A."/>
            <person name="Alvarado L."/>
            <person name="Berlin A.M."/>
            <person name="Chapman S.B."/>
            <person name="Dewar J."/>
            <person name="Goldberg J."/>
            <person name="Griggs A."/>
            <person name="Gujja S."/>
            <person name="Hansen M."/>
            <person name="Howarth C."/>
            <person name="Imamovic A."/>
            <person name="Larimer J."/>
            <person name="McCowan C."/>
            <person name="Murphy C."/>
            <person name="Pearson M."/>
            <person name="Priest M."/>
            <person name="Roberts A."/>
            <person name="Saif S."/>
            <person name="Shea T."/>
            <person name="Sykes S."/>
            <person name="Wortman J."/>
            <person name="Nusbaum C."/>
            <person name="Birren B."/>
        </authorList>
    </citation>
    <scope>NUCLEOTIDE SEQUENCE [LARGE SCALE GENOMIC DNA]</scope>
    <source>
        <strain evidence="5 6">P78048</strain>
    </source>
</reference>
<dbReference type="AlphaFoldDB" id="A0AB34PYG8"/>
<dbReference type="GO" id="GO:0003873">
    <property type="term" value="F:6-phosphofructo-2-kinase activity"/>
    <property type="evidence" value="ECO:0007669"/>
    <property type="project" value="InterPro"/>
</dbReference>
<protein>
    <submittedName>
        <fullName evidence="5">6-phosphofructo-2-kinase</fullName>
    </submittedName>
</protein>
<organism evidence="5 6">
    <name type="scientific">Candida albicans P78048</name>
    <dbReference type="NCBI Taxonomy" id="1094989"/>
    <lineage>
        <taxon>Eukaryota</taxon>
        <taxon>Fungi</taxon>
        <taxon>Dikarya</taxon>
        <taxon>Ascomycota</taxon>
        <taxon>Saccharomycotina</taxon>
        <taxon>Pichiomycetes</taxon>
        <taxon>Debaryomycetaceae</taxon>
        <taxon>Candida/Lodderomyces clade</taxon>
        <taxon>Candida</taxon>
    </lineage>
</organism>
<dbReference type="InterPro" id="IPR003094">
    <property type="entry name" value="6Pfruct_kin"/>
</dbReference>
<keyword evidence="1" id="KW-0547">Nucleotide-binding</keyword>
<evidence type="ECO:0000256" key="3">
    <source>
        <dbReference type="SAM" id="MobiDB-lite"/>
    </source>
</evidence>
<dbReference type="InterPro" id="IPR027417">
    <property type="entry name" value="P-loop_NTPase"/>
</dbReference>
<evidence type="ECO:0000313" key="6">
    <source>
        <dbReference type="Proteomes" id="UP000030161"/>
    </source>
</evidence>
<feature type="compositionally biased region" description="Low complexity" evidence="3">
    <location>
        <begin position="38"/>
        <end position="49"/>
    </location>
</feature>
<evidence type="ECO:0000256" key="1">
    <source>
        <dbReference type="ARBA" id="ARBA00022741"/>
    </source>
</evidence>